<sequence>MEVQLTRRPAASCCHRLLLSSSRRPSPSTRPLRPPPPDAARHKSSTSRTKRALNIPPHPSFLSPASVPKPSNNAAAAPAAGPSPSSHIIFNPPSAAPSVYHTPFKFLPRSDPRRRAQLPANLFSSSATIQYNATPASAAGGDVDPNAFPQVKPHAGSLYHLSEADVAEMRRLRAEDPVKNSVTALATRFGCAKLFVMMCCTSSLEHRIKMKEAFAEVRAKWGPRKAKAFEDRQRRWEMMLKGEL</sequence>
<organism evidence="2 3">
    <name type="scientific">Schizothecium vesticola</name>
    <dbReference type="NCBI Taxonomy" id="314040"/>
    <lineage>
        <taxon>Eukaryota</taxon>
        <taxon>Fungi</taxon>
        <taxon>Dikarya</taxon>
        <taxon>Ascomycota</taxon>
        <taxon>Pezizomycotina</taxon>
        <taxon>Sordariomycetes</taxon>
        <taxon>Sordariomycetidae</taxon>
        <taxon>Sordariales</taxon>
        <taxon>Schizotheciaceae</taxon>
        <taxon>Schizothecium</taxon>
    </lineage>
</organism>
<evidence type="ECO:0000313" key="3">
    <source>
        <dbReference type="Proteomes" id="UP001172155"/>
    </source>
</evidence>
<keyword evidence="3" id="KW-1185">Reference proteome</keyword>
<accession>A0AA40FBI5</accession>
<comment type="caution">
    <text evidence="2">The sequence shown here is derived from an EMBL/GenBank/DDBJ whole genome shotgun (WGS) entry which is preliminary data.</text>
</comment>
<dbReference type="Proteomes" id="UP001172155">
    <property type="component" value="Unassembled WGS sequence"/>
</dbReference>
<evidence type="ECO:0000256" key="1">
    <source>
        <dbReference type="SAM" id="MobiDB-lite"/>
    </source>
</evidence>
<keyword evidence="2" id="KW-0687">Ribonucleoprotein</keyword>
<dbReference type="PANTHER" id="PTHR28266">
    <property type="entry name" value="54S RIBOSOMAL PROTEIN L20, MITOCHONDRIAL"/>
    <property type="match status" value="1"/>
</dbReference>
<evidence type="ECO:0000313" key="2">
    <source>
        <dbReference type="EMBL" id="KAK0754630.1"/>
    </source>
</evidence>
<gene>
    <name evidence="2" type="ORF">B0T18DRAFT_40704</name>
</gene>
<protein>
    <submittedName>
        <fullName evidence="2">Mitochondrial ribosomal protein subunit L20-domain-containing protein</fullName>
    </submittedName>
</protein>
<name>A0AA40FBI5_9PEZI</name>
<feature type="compositionally biased region" description="Basic residues" evidence="1">
    <location>
        <begin position="42"/>
        <end position="51"/>
    </location>
</feature>
<dbReference type="InterPro" id="IPR024388">
    <property type="entry name" value="Ribosomal_mL58"/>
</dbReference>
<dbReference type="Pfam" id="PF12824">
    <property type="entry name" value="MRP-L20"/>
    <property type="match status" value="1"/>
</dbReference>
<feature type="compositionally biased region" description="Low complexity" evidence="1">
    <location>
        <begin position="16"/>
        <end position="31"/>
    </location>
</feature>
<dbReference type="GO" id="GO:0005762">
    <property type="term" value="C:mitochondrial large ribosomal subunit"/>
    <property type="evidence" value="ECO:0007669"/>
    <property type="project" value="TreeGrafter"/>
</dbReference>
<feature type="compositionally biased region" description="Low complexity" evidence="1">
    <location>
        <begin position="63"/>
        <end position="86"/>
    </location>
</feature>
<feature type="region of interest" description="Disordered" evidence="1">
    <location>
        <begin position="1"/>
        <end position="90"/>
    </location>
</feature>
<keyword evidence="2" id="KW-0689">Ribosomal protein</keyword>
<proteinExistence type="predicted"/>
<reference evidence="2" key="1">
    <citation type="submission" date="2023-06" db="EMBL/GenBank/DDBJ databases">
        <title>Genome-scale phylogeny and comparative genomics of the fungal order Sordariales.</title>
        <authorList>
            <consortium name="Lawrence Berkeley National Laboratory"/>
            <person name="Hensen N."/>
            <person name="Bonometti L."/>
            <person name="Westerberg I."/>
            <person name="Brannstrom I.O."/>
            <person name="Guillou S."/>
            <person name="Cros-Aarteil S."/>
            <person name="Calhoun S."/>
            <person name="Haridas S."/>
            <person name="Kuo A."/>
            <person name="Mondo S."/>
            <person name="Pangilinan J."/>
            <person name="Riley R."/>
            <person name="LaButti K."/>
            <person name="Andreopoulos B."/>
            <person name="Lipzen A."/>
            <person name="Chen C."/>
            <person name="Yanf M."/>
            <person name="Daum C."/>
            <person name="Ng V."/>
            <person name="Clum A."/>
            <person name="Steindorff A."/>
            <person name="Ohm R."/>
            <person name="Martin F."/>
            <person name="Silar P."/>
            <person name="Natvig D."/>
            <person name="Lalanne C."/>
            <person name="Gautier V."/>
            <person name="Ament-velasquez S.L."/>
            <person name="Kruys A."/>
            <person name="Hutchinson M.I."/>
            <person name="Powell A.J."/>
            <person name="Barry K."/>
            <person name="Miller A.N."/>
            <person name="Grigoriev I.V."/>
            <person name="Debuchy R."/>
            <person name="Gladieux P."/>
            <person name="Thoren M.H."/>
            <person name="Johannesson H."/>
        </authorList>
    </citation>
    <scope>NUCLEOTIDE SEQUENCE</scope>
    <source>
        <strain evidence="2">SMH3187-1</strain>
    </source>
</reference>
<dbReference type="PANTHER" id="PTHR28266:SF1">
    <property type="entry name" value="LARGE RIBOSOMAL SUBUNIT PROTEIN ML58"/>
    <property type="match status" value="1"/>
</dbReference>
<dbReference type="GO" id="GO:0003735">
    <property type="term" value="F:structural constituent of ribosome"/>
    <property type="evidence" value="ECO:0007669"/>
    <property type="project" value="TreeGrafter"/>
</dbReference>
<dbReference type="EMBL" id="JAUKUD010000001">
    <property type="protein sequence ID" value="KAK0754630.1"/>
    <property type="molecule type" value="Genomic_DNA"/>
</dbReference>
<dbReference type="AlphaFoldDB" id="A0AA40FBI5"/>